<proteinExistence type="predicted"/>
<reference evidence="3 4" key="1">
    <citation type="submission" date="2020-03" db="EMBL/GenBank/DDBJ databases">
        <title>Draft genome of Streptomyces sp. ventii, isolated from the Axial Seamount in the Pacific Ocean, and resequencing of the two type strains Streptomyces lonarensis strain NCL 716 and Streptomyces bohaiensis strain 11A07.</title>
        <authorList>
            <person name="Loughran R.M."/>
            <person name="Pfannmuller K.M."/>
            <person name="Wasson B.J."/>
            <person name="Deadmond M.C."/>
            <person name="Paddock B.E."/>
            <person name="Koyack M.J."/>
            <person name="Gallegos D.A."/>
            <person name="Mitchell E.A."/>
            <person name="Ushijima B."/>
            <person name="Saw J.H."/>
            <person name="Mcphail K.L."/>
            <person name="Videau P."/>
        </authorList>
    </citation>
    <scope>NUCLEOTIDE SEQUENCE [LARGE SCALE GENOMIC DNA]</scope>
    <source>
        <strain evidence="3 4">11A07</strain>
    </source>
</reference>
<feature type="domain" description="N-terminal" evidence="2">
    <location>
        <begin position="67"/>
        <end position="117"/>
    </location>
</feature>
<keyword evidence="4" id="KW-1185">Reference proteome</keyword>
<dbReference type="RefSeq" id="WP_168086375.1">
    <property type="nucleotide sequence ID" value="NZ_BHZH01000593.1"/>
</dbReference>
<organism evidence="3 4">
    <name type="scientific">Streptomyces bohaiensis</name>
    <dbReference type="NCBI Taxonomy" id="1431344"/>
    <lineage>
        <taxon>Bacteria</taxon>
        <taxon>Bacillati</taxon>
        <taxon>Actinomycetota</taxon>
        <taxon>Actinomycetes</taxon>
        <taxon>Kitasatosporales</taxon>
        <taxon>Streptomycetaceae</taxon>
        <taxon>Streptomyces</taxon>
    </lineage>
</organism>
<protein>
    <submittedName>
        <fullName evidence="3">ArdC family protein</fullName>
    </submittedName>
</protein>
<feature type="compositionally biased region" description="Acidic residues" evidence="1">
    <location>
        <begin position="137"/>
        <end position="148"/>
    </location>
</feature>
<evidence type="ECO:0000313" key="4">
    <source>
        <dbReference type="Proteomes" id="UP000727056"/>
    </source>
</evidence>
<gene>
    <name evidence="3" type="ORF">HCN52_00890</name>
</gene>
<comment type="caution">
    <text evidence="3">The sequence shown here is derived from an EMBL/GenBank/DDBJ whole genome shotgun (WGS) entry which is preliminary data.</text>
</comment>
<sequence>MPEITPALIRPPKSPGRGATPEQRAAARKIRRRWLDDLADYATAQLTTPEGWSAFLWAAAMHPERPSGTNLALLAVQAPQQVTKTYRQWQADGRQVRKDEHGVLIYTSVIKTTDDDETTGTLRGFGCGVVFGYDQTDPADDSEPDEGQSEPPWRTPRIPHPRRPEELAAAAAVFASGSDRTGDDAVRDGLAVLAGAAPGLTEGEAAAAAHLAALTLGVLPATAPPLPTPETGDQDADRTELREAAARVLDTGRAIAAQFAAVSLPPF</sequence>
<evidence type="ECO:0000259" key="2">
    <source>
        <dbReference type="Pfam" id="PF08401"/>
    </source>
</evidence>
<dbReference type="InterPro" id="IPR013610">
    <property type="entry name" value="ArdC_N"/>
</dbReference>
<dbReference type="EMBL" id="JAAVJC010000002">
    <property type="protein sequence ID" value="NJQ13541.1"/>
    <property type="molecule type" value="Genomic_DNA"/>
</dbReference>
<feature type="region of interest" description="Disordered" evidence="1">
    <location>
        <begin position="133"/>
        <end position="161"/>
    </location>
</feature>
<evidence type="ECO:0000256" key="1">
    <source>
        <dbReference type="SAM" id="MobiDB-lite"/>
    </source>
</evidence>
<feature type="region of interest" description="Disordered" evidence="1">
    <location>
        <begin position="1"/>
        <end position="25"/>
    </location>
</feature>
<accession>A0ABX1C5R5</accession>
<name>A0ABX1C5R5_9ACTN</name>
<evidence type="ECO:0000313" key="3">
    <source>
        <dbReference type="EMBL" id="NJQ13541.1"/>
    </source>
</evidence>
<dbReference type="Proteomes" id="UP000727056">
    <property type="component" value="Unassembled WGS sequence"/>
</dbReference>
<dbReference type="Pfam" id="PF08401">
    <property type="entry name" value="ArdcN"/>
    <property type="match status" value="1"/>
</dbReference>